<dbReference type="EMBL" id="FNKK01000002">
    <property type="protein sequence ID" value="SDR04596.1"/>
    <property type="molecule type" value="Genomic_DNA"/>
</dbReference>
<dbReference type="Proteomes" id="UP000217103">
    <property type="component" value="Unassembled WGS sequence"/>
</dbReference>
<keyword evidence="2" id="KW-1185">Reference proteome</keyword>
<dbReference type="STRING" id="35622.SAMN04489764_3191"/>
<gene>
    <name evidence="1" type="ORF">SAMN04489764_3191</name>
</gene>
<dbReference type="AlphaFoldDB" id="A0A1H1FVM4"/>
<accession>A0A1H1FVM4</accession>
<reference evidence="1 2" key="1">
    <citation type="submission" date="2016-10" db="EMBL/GenBank/DDBJ databases">
        <authorList>
            <person name="de Groot N.N."/>
        </authorList>
    </citation>
    <scope>NUCLEOTIDE SEQUENCE [LARGE SCALE GENOMIC DNA]</scope>
    <source>
        <strain evidence="1 2">DSM 43794</strain>
    </source>
</reference>
<protein>
    <submittedName>
        <fullName evidence="1">Uncharacterized protein</fullName>
    </submittedName>
</protein>
<proteinExistence type="predicted"/>
<dbReference type="RefSeq" id="WP_165634811.1">
    <property type="nucleotide sequence ID" value="NZ_FNKK01000002.1"/>
</dbReference>
<name>A0A1H1FVM4_9ACTN</name>
<evidence type="ECO:0000313" key="1">
    <source>
        <dbReference type="EMBL" id="SDR04596.1"/>
    </source>
</evidence>
<evidence type="ECO:0000313" key="2">
    <source>
        <dbReference type="Proteomes" id="UP000217103"/>
    </source>
</evidence>
<organism evidence="1 2">
    <name type="scientific">Thermostaphylospora chromogena</name>
    <dbReference type="NCBI Taxonomy" id="35622"/>
    <lineage>
        <taxon>Bacteria</taxon>
        <taxon>Bacillati</taxon>
        <taxon>Actinomycetota</taxon>
        <taxon>Actinomycetes</taxon>
        <taxon>Streptosporangiales</taxon>
        <taxon>Thermomonosporaceae</taxon>
        <taxon>Thermostaphylospora</taxon>
    </lineage>
</organism>
<sequence length="51" mass="5498">MSNSSTPTAAPDTLDLLVDDIEEDLFANRESNMPCFGSATSFSYHPENTAS</sequence>